<evidence type="ECO:0000313" key="12">
    <source>
        <dbReference type="EMBL" id="RAI57772.1"/>
    </source>
</evidence>
<sequence length="199" mass="21386">MNVEVSRRRFLKGAGAGVAGTSLAAMGFGEAEAAVAAHVRPMKLANTTETRNTCPYCSVACGVIIYAKGDVRKGERADIVHIEGDADHPTNLGTLCPKGAALKDFVHAPTRLQYPMVRRPGSDKFERVSWDAALDRIARLMKDDRDANFLASNQEGTAVNRWTTTGMLAASATTNETAWCTFKVAKALGIVGFDNQARV</sequence>
<dbReference type="AlphaFoldDB" id="A0A327M643"/>
<evidence type="ECO:0000256" key="8">
    <source>
        <dbReference type="ARBA" id="ARBA00023002"/>
    </source>
</evidence>
<dbReference type="PANTHER" id="PTHR43598:SF1">
    <property type="entry name" value="FORMATE DEHYDROGENASE-O MAJOR SUBUNIT"/>
    <property type="match status" value="1"/>
</dbReference>
<accession>A0A327M643</accession>
<keyword evidence="5" id="KW-0004">4Fe-4S</keyword>
<dbReference type="SMART" id="SM00926">
    <property type="entry name" value="Molybdop_Fe4S4"/>
    <property type="match status" value="1"/>
</dbReference>
<dbReference type="GO" id="GO:0016491">
    <property type="term" value="F:oxidoreductase activity"/>
    <property type="evidence" value="ECO:0007669"/>
    <property type="project" value="UniProtKB-KW"/>
</dbReference>
<dbReference type="Gene3D" id="2.20.25.90">
    <property type="entry name" value="ADC-like domains"/>
    <property type="match status" value="1"/>
</dbReference>
<dbReference type="InterPro" id="IPR027467">
    <property type="entry name" value="MopterinOxRdtase_cofactor_BS"/>
</dbReference>
<keyword evidence="8" id="KW-0560">Oxidoreductase</keyword>
<comment type="similarity">
    <text evidence="4">Belongs to the prokaryotic molybdopterin-containing oxidoreductase family.</text>
</comment>
<evidence type="ECO:0000256" key="5">
    <source>
        <dbReference type="ARBA" id="ARBA00022485"/>
    </source>
</evidence>
<organism evidence="12 13">
    <name type="scientific">Roseicella frigidaeris</name>
    <dbReference type="NCBI Taxonomy" id="2230885"/>
    <lineage>
        <taxon>Bacteria</taxon>
        <taxon>Pseudomonadati</taxon>
        <taxon>Pseudomonadota</taxon>
        <taxon>Alphaproteobacteria</taxon>
        <taxon>Acetobacterales</taxon>
        <taxon>Roseomonadaceae</taxon>
        <taxon>Roseicella</taxon>
    </lineage>
</organism>
<evidence type="ECO:0000259" key="11">
    <source>
        <dbReference type="PROSITE" id="PS51669"/>
    </source>
</evidence>
<evidence type="ECO:0000256" key="1">
    <source>
        <dbReference type="ARBA" id="ARBA00001942"/>
    </source>
</evidence>
<dbReference type="InterPro" id="IPR019546">
    <property type="entry name" value="TAT_signal_bac_arc"/>
</dbReference>
<dbReference type="GO" id="GO:0051539">
    <property type="term" value="F:4 iron, 4 sulfur cluster binding"/>
    <property type="evidence" value="ECO:0007669"/>
    <property type="project" value="UniProtKB-KW"/>
</dbReference>
<reference evidence="13" key="1">
    <citation type="submission" date="2018-06" db="EMBL/GenBank/DDBJ databases">
        <authorList>
            <person name="Khan S.A."/>
        </authorList>
    </citation>
    <scope>NUCLEOTIDE SEQUENCE [LARGE SCALE GENOMIC DNA]</scope>
    <source>
        <strain evidence="13">DB-1506</strain>
    </source>
</reference>
<evidence type="ECO:0000256" key="10">
    <source>
        <dbReference type="ARBA" id="ARBA00023014"/>
    </source>
</evidence>
<comment type="cofactor">
    <cofactor evidence="2">
        <name>[4Fe-4S] cluster</name>
        <dbReference type="ChEBI" id="CHEBI:49883"/>
    </cofactor>
</comment>
<keyword evidence="13" id="KW-1185">Reference proteome</keyword>
<dbReference type="InterPro" id="IPR006963">
    <property type="entry name" value="Mopterin_OxRdtase_4Fe-4S_dom"/>
</dbReference>
<evidence type="ECO:0000256" key="2">
    <source>
        <dbReference type="ARBA" id="ARBA00001966"/>
    </source>
</evidence>
<dbReference type="FunFam" id="3.30.200.210:FF:000003">
    <property type="entry name" value="Formate dehydrogenase-N subunit alpha"/>
    <property type="match status" value="1"/>
</dbReference>
<proteinExistence type="inferred from homology"/>
<dbReference type="PROSITE" id="PS00551">
    <property type="entry name" value="MOLYBDOPTERIN_PROK_1"/>
    <property type="match status" value="1"/>
</dbReference>
<comment type="subcellular location">
    <subcellularLocation>
        <location evidence="3">Cell envelope</location>
    </subcellularLocation>
</comment>
<dbReference type="GO" id="GO:0009061">
    <property type="term" value="P:anaerobic respiration"/>
    <property type="evidence" value="ECO:0007669"/>
    <property type="project" value="TreeGrafter"/>
</dbReference>
<dbReference type="PROSITE" id="PS51318">
    <property type="entry name" value="TAT"/>
    <property type="match status" value="1"/>
</dbReference>
<dbReference type="Gene3D" id="3.40.50.740">
    <property type="match status" value="1"/>
</dbReference>
<dbReference type="InterPro" id="IPR006311">
    <property type="entry name" value="TAT_signal"/>
</dbReference>
<keyword evidence="9" id="KW-0408">Iron</keyword>
<name>A0A327M643_9PROT</name>
<gene>
    <name evidence="12" type="ORF">DOO78_17300</name>
</gene>
<dbReference type="NCBIfam" id="TIGR01409">
    <property type="entry name" value="TAT_signal_seq"/>
    <property type="match status" value="1"/>
</dbReference>
<dbReference type="EMBL" id="QLIX01000014">
    <property type="protein sequence ID" value="RAI57772.1"/>
    <property type="molecule type" value="Genomic_DNA"/>
</dbReference>
<comment type="cofactor">
    <cofactor evidence="1">
        <name>Mo-bis(molybdopterin guanine dinucleotide)</name>
        <dbReference type="ChEBI" id="CHEBI:60539"/>
    </cofactor>
</comment>
<evidence type="ECO:0000256" key="4">
    <source>
        <dbReference type="ARBA" id="ARBA00010312"/>
    </source>
</evidence>
<protein>
    <submittedName>
        <fullName evidence="12">Molybdopterin oxidoreductase</fullName>
    </submittedName>
</protein>
<keyword evidence="6" id="KW-0500">Molybdenum</keyword>
<evidence type="ECO:0000313" key="13">
    <source>
        <dbReference type="Proteomes" id="UP000249065"/>
    </source>
</evidence>
<dbReference type="Pfam" id="PF00384">
    <property type="entry name" value="Molybdopterin"/>
    <property type="match status" value="1"/>
</dbReference>
<evidence type="ECO:0000256" key="7">
    <source>
        <dbReference type="ARBA" id="ARBA00022723"/>
    </source>
</evidence>
<dbReference type="Pfam" id="PF10518">
    <property type="entry name" value="TAT_signal"/>
    <property type="match status" value="1"/>
</dbReference>
<dbReference type="SUPFAM" id="SSF53706">
    <property type="entry name" value="Formate dehydrogenase/DMSO reductase, domains 1-3"/>
    <property type="match status" value="1"/>
</dbReference>
<dbReference type="Proteomes" id="UP000249065">
    <property type="component" value="Unassembled WGS sequence"/>
</dbReference>
<dbReference type="OrthoDB" id="9803192at2"/>
<evidence type="ECO:0000256" key="3">
    <source>
        <dbReference type="ARBA" id="ARBA00004196"/>
    </source>
</evidence>
<evidence type="ECO:0000256" key="6">
    <source>
        <dbReference type="ARBA" id="ARBA00022505"/>
    </source>
</evidence>
<dbReference type="PROSITE" id="PS51669">
    <property type="entry name" value="4FE4S_MOW_BIS_MGD"/>
    <property type="match status" value="1"/>
</dbReference>
<dbReference type="GO" id="GO:0009055">
    <property type="term" value="F:electron transfer activity"/>
    <property type="evidence" value="ECO:0007669"/>
    <property type="project" value="TreeGrafter"/>
</dbReference>
<keyword evidence="10" id="KW-0411">Iron-sulfur</keyword>
<evidence type="ECO:0000256" key="9">
    <source>
        <dbReference type="ARBA" id="ARBA00023004"/>
    </source>
</evidence>
<dbReference type="Pfam" id="PF04879">
    <property type="entry name" value="Molybdop_Fe4S4"/>
    <property type="match status" value="1"/>
</dbReference>
<comment type="caution">
    <text evidence="12">The sequence shown here is derived from an EMBL/GenBank/DDBJ whole genome shotgun (WGS) entry which is preliminary data.</text>
</comment>
<dbReference type="GO" id="GO:0030313">
    <property type="term" value="C:cell envelope"/>
    <property type="evidence" value="ECO:0007669"/>
    <property type="project" value="UniProtKB-SubCell"/>
</dbReference>
<dbReference type="InterPro" id="IPR006656">
    <property type="entry name" value="Mopterin_OxRdtase"/>
</dbReference>
<keyword evidence="7" id="KW-0479">Metal-binding</keyword>
<dbReference type="PANTHER" id="PTHR43598">
    <property type="entry name" value="TUNGSTEN-CONTAINING FORMYLMETHANOFURAN DEHYDROGENASE 2 SUBUNIT B"/>
    <property type="match status" value="1"/>
</dbReference>
<feature type="domain" description="4Fe-4S Mo/W bis-MGD-type" evidence="11">
    <location>
        <begin position="47"/>
        <end position="110"/>
    </location>
</feature>
<dbReference type="GO" id="GO:0030151">
    <property type="term" value="F:molybdenum ion binding"/>
    <property type="evidence" value="ECO:0007669"/>
    <property type="project" value="TreeGrafter"/>
</dbReference>